<dbReference type="Pfam" id="PF02283">
    <property type="entry name" value="CobU"/>
    <property type="match status" value="1"/>
</dbReference>
<dbReference type="RefSeq" id="WP_075726881.1">
    <property type="nucleotide sequence ID" value="NZ_CP009245.1"/>
</dbReference>
<dbReference type="GO" id="GO:0005525">
    <property type="term" value="F:GTP binding"/>
    <property type="evidence" value="ECO:0007669"/>
    <property type="project" value="UniProtKB-KW"/>
</dbReference>
<feature type="binding site" evidence="19">
    <location>
        <position position="82"/>
    </location>
    <ligand>
        <name>GTP</name>
        <dbReference type="ChEBI" id="CHEBI:37565"/>
    </ligand>
</feature>
<evidence type="ECO:0000256" key="10">
    <source>
        <dbReference type="ARBA" id="ARBA00022573"/>
    </source>
</evidence>
<dbReference type="SUPFAM" id="SSF52540">
    <property type="entry name" value="P-loop containing nucleoside triphosphate hydrolases"/>
    <property type="match status" value="1"/>
</dbReference>
<proteinExistence type="inferred from homology"/>
<keyword evidence="10" id="KW-0169">Cobalamin biosynthesis</keyword>
<evidence type="ECO:0000256" key="14">
    <source>
        <dbReference type="ARBA" id="ARBA00022840"/>
    </source>
</evidence>
<evidence type="ECO:0000256" key="16">
    <source>
        <dbReference type="ARBA" id="ARBA00029570"/>
    </source>
</evidence>
<comment type="function">
    <text evidence="4">Catalyzes ATP-dependent phosphorylation of adenosylcobinamide and addition of GMP to adenosylcobinamide phosphate.</text>
</comment>
<evidence type="ECO:0000256" key="8">
    <source>
        <dbReference type="ARBA" id="ARBA00012016"/>
    </source>
</evidence>
<dbReference type="STRING" id="1431546.CAQU_08655"/>
<dbReference type="InterPro" id="IPR003203">
    <property type="entry name" value="CobU/CobP"/>
</dbReference>
<keyword evidence="11" id="KW-0808">Transferase</keyword>
<evidence type="ECO:0000256" key="19">
    <source>
        <dbReference type="PIRSR" id="PIRSR006135-2"/>
    </source>
</evidence>
<dbReference type="GO" id="GO:0005524">
    <property type="term" value="F:ATP binding"/>
    <property type="evidence" value="ECO:0007669"/>
    <property type="project" value="UniProtKB-KW"/>
</dbReference>
<keyword evidence="15 19" id="KW-0342">GTP-binding</keyword>
<dbReference type="InterPro" id="IPR027417">
    <property type="entry name" value="P-loop_NTPase"/>
</dbReference>
<dbReference type="KEGG" id="caqu:CAQU_08655"/>
<comment type="pathway">
    <text evidence="6">Cofactor biosynthesis; adenosylcobalamin biosynthesis; adenosylcobalamin from cob(II)yrinate a,c-diamide: step 5/7.</text>
</comment>
<evidence type="ECO:0000256" key="9">
    <source>
        <dbReference type="ARBA" id="ARBA00012523"/>
    </source>
</evidence>
<dbReference type="GO" id="GO:0009236">
    <property type="term" value="P:cobalamin biosynthetic process"/>
    <property type="evidence" value="ECO:0007669"/>
    <property type="project" value="UniProtKB-UniPathway"/>
</dbReference>
<organism evidence="20 21">
    <name type="scientific">Corynebacterium aquilae DSM 44791</name>
    <dbReference type="NCBI Taxonomy" id="1431546"/>
    <lineage>
        <taxon>Bacteria</taxon>
        <taxon>Bacillati</taxon>
        <taxon>Actinomycetota</taxon>
        <taxon>Actinomycetes</taxon>
        <taxon>Mycobacteriales</taxon>
        <taxon>Corynebacteriaceae</taxon>
        <taxon>Corynebacterium</taxon>
    </lineage>
</organism>
<dbReference type="PANTHER" id="PTHR34848:SF1">
    <property type="entry name" value="BIFUNCTIONAL ADENOSYLCOBALAMIN BIOSYNTHESIS PROTEIN COBU"/>
    <property type="match status" value="1"/>
</dbReference>
<feature type="binding site" evidence="19">
    <location>
        <begin position="8"/>
        <end position="15"/>
    </location>
    <ligand>
        <name>GTP</name>
        <dbReference type="ChEBI" id="CHEBI:37565"/>
    </ligand>
</feature>
<evidence type="ECO:0000256" key="2">
    <source>
        <dbReference type="ARBA" id="ARBA00000711"/>
    </source>
</evidence>
<dbReference type="OrthoDB" id="9788370at2"/>
<gene>
    <name evidence="20" type="ORF">CAQU_08655</name>
</gene>
<comment type="similarity">
    <text evidence="7">Belongs to the CobU/CobP family.</text>
</comment>
<comment type="catalytic activity">
    <reaction evidence="3">
        <text>adenosylcob(III)inamide + GTP = adenosylcob(III)inamide phosphate + GDP + H(+)</text>
        <dbReference type="Rhea" id="RHEA:15765"/>
        <dbReference type="ChEBI" id="CHEBI:2480"/>
        <dbReference type="ChEBI" id="CHEBI:15378"/>
        <dbReference type="ChEBI" id="CHEBI:37565"/>
        <dbReference type="ChEBI" id="CHEBI:58189"/>
        <dbReference type="ChEBI" id="CHEBI:58502"/>
        <dbReference type="EC" id="2.7.1.156"/>
    </reaction>
</comment>
<keyword evidence="21" id="KW-1185">Reference proteome</keyword>
<keyword evidence="12 19" id="KW-0547">Nucleotide-binding</keyword>
<dbReference type="UniPathway" id="UPA00148">
    <property type="reaction ID" value="UER00236"/>
</dbReference>
<evidence type="ECO:0000256" key="11">
    <source>
        <dbReference type="ARBA" id="ARBA00022679"/>
    </source>
</evidence>
<protein>
    <recommendedName>
        <fullName evidence="16">Adenosylcobinamide kinase</fullName>
        <ecNumber evidence="8">2.7.1.156</ecNumber>
        <ecNumber evidence="9">2.7.7.62</ecNumber>
    </recommendedName>
    <alternativeName>
        <fullName evidence="17">Adenosylcobinamide-phosphate guanylyltransferase</fullName>
    </alternativeName>
</protein>
<evidence type="ECO:0000256" key="7">
    <source>
        <dbReference type="ARBA" id="ARBA00007490"/>
    </source>
</evidence>
<evidence type="ECO:0000313" key="20">
    <source>
        <dbReference type="EMBL" id="APT85129.1"/>
    </source>
</evidence>
<dbReference type="PIRSF" id="PIRSF006135">
    <property type="entry name" value="CobU"/>
    <property type="match status" value="1"/>
</dbReference>
<dbReference type="EC" id="2.7.7.62" evidence="9"/>
<reference evidence="20 21" key="1">
    <citation type="submission" date="2014-08" db="EMBL/GenBank/DDBJ databases">
        <title>Complete genome sequence of Corynebacterium aquilae S-613T(T) (=DSM 44791(T)), isolated from the choana of a healthy golden eagle.</title>
        <authorList>
            <person name="Ruckert C."/>
            <person name="Albersmeier A."/>
            <person name="Winkler A."/>
            <person name="Kalinowski J."/>
        </authorList>
    </citation>
    <scope>NUCLEOTIDE SEQUENCE [LARGE SCALE GENOMIC DNA]</scope>
    <source>
        <strain evidence="20 21">S-613</strain>
    </source>
</reference>
<keyword evidence="14" id="KW-0067">ATP-binding</keyword>
<dbReference type="AlphaFoldDB" id="A0A1L7CH24"/>
<evidence type="ECO:0000256" key="18">
    <source>
        <dbReference type="PIRSR" id="PIRSR006135-1"/>
    </source>
</evidence>
<dbReference type="GO" id="GO:0043752">
    <property type="term" value="F:adenosylcobinamide kinase activity"/>
    <property type="evidence" value="ECO:0007669"/>
    <property type="project" value="UniProtKB-EC"/>
</dbReference>
<keyword evidence="13" id="KW-0418">Kinase</keyword>
<dbReference type="Gene3D" id="3.40.50.300">
    <property type="entry name" value="P-loop containing nucleotide triphosphate hydrolases"/>
    <property type="match status" value="1"/>
</dbReference>
<evidence type="ECO:0000256" key="1">
    <source>
        <dbReference type="ARBA" id="ARBA00000312"/>
    </source>
</evidence>
<dbReference type="Proteomes" id="UP000185478">
    <property type="component" value="Chromosome"/>
</dbReference>
<name>A0A1L7CH24_9CORY</name>
<dbReference type="PANTHER" id="PTHR34848">
    <property type="match status" value="1"/>
</dbReference>
<comment type="pathway">
    <text evidence="5">Cofactor biosynthesis; adenosylcobalamin biosynthesis; adenosylcobalamin from cob(II)yrinate a,c-diamide: step 6/7.</text>
</comment>
<evidence type="ECO:0000256" key="4">
    <source>
        <dbReference type="ARBA" id="ARBA00003889"/>
    </source>
</evidence>
<dbReference type="CDD" id="cd00544">
    <property type="entry name" value="CobU"/>
    <property type="match status" value="1"/>
</dbReference>
<feature type="binding site" evidence="19">
    <location>
        <begin position="31"/>
        <end position="33"/>
    </location>
    <ligand>
        <name>GTP</name>
        <dbReference type="ChEBI" id="CHEBI:37565"/>
    </ligand>
</feature>
<comment type="catalytic activity">
    <reaction evidence="1">
        <text>adenosylcob(III)inamide + ATP = adenosylcob(III)inamide phosphate + ADP + H(+)</text>
        <dbReference type="Rhea" id="RHEA:15769"/>
        <dbReference type="ChEBI" id="CHEBI:2480"/>
        <dbReference type="ChEBI" id="CHEBI:15378"/>
        <dbReference type="ChEBI" id="CHEBI:30616"/>
        <dbReference type="ChEBI" id="CHEBI:58502"/>
        <dbReference type="ChEBI" id="CHEBI:456216"/>
        <dbReference type="EC" id="2.7.1.156"/>
    </reaction>
</comment>
<sequence>MTKTLVLGGARSGKSDHAEGLIGDRPCTYVATARPWPGDADFAARIARHIQRRPAHWVTEDRINATEVLTHPENTTGCVLIDDMGTWLTHLIDERDAWSKPRGTVADAADAFLAALRDWPADRDVVIVSPEVGMGVIPEHASARLFRDEIGLLNARIAQECDHVLLVVAGLALELK</sequence>
<evidence type="ECO:0000256" key="12">
    <source>
        <dbReference type="ARBA" id="ARBA00022741"/>
    </source>
</evidence>
<feature type="active site" description="GMP-histidine intermediate" evidence="18">
    <location>
        <position position="49"/>
    </location>
</feature>
<accession>A0A1L7CH24</accession>
<evidence type="ECO:0000256" key="15">
    <source>
        <dbReference type="ARBA" id="ARBA00023134"/>
    </source>
</evidence>
<evidence type="ECO:0000256" key="17">
    <source>
        <dbReference type="ARBA" id="ARBA00030571"/>
    </source>
</evidence>
<dbReference type="GO" id="GO:0008820">
    <property type="term" value="F:cobinamide phosphate guanylyltransferase activity"/>
    <property type="evidence" value="ECO:0007669"/>
    <property type="project" value="UniProtKB-EC"/>
</dbReference>
<evidence type="ECO:0000313" key="21">
    <source>
        <dbReference type="Proteomes" id="UP000185478"/>
    </source>
</evidence>
<dbReference type="EMBL" id="CP009245">
    <property type="protein sequence ID" value="APT85129.1"/>
    <property type="molecule type" value="Genomic_DNA"/>
</dbReference>
<evidence type="ECO:0000256" key="3">
    <source>
        <dbReference type="ARBA" id="ARBA00001522"/>
    </source>
</evidence>
<evidence type="ECO:0000256" key="13">
    <source>
        <dbReference type="ARBA" id="ARBA00022777"/>
    </source>
</evidence>
<comment type="catalytic activity">
    <reaction evidence="2">
        <text>adenosylcob(III)inamide phosphate + GTP + H(+) = adenosylcob(III)inamide-GDP + diphosphate</text>
        <dbReference type="Rhea" id="RHEA:22712"/>
        <dbReference type="ChEBI" id="CHEBI:15378"/>
        <dbReference type="ChEBI" id="CHEBI:33019"/>
        <dbReference type="ChEBI" id="CHEBI:37565"/>
        <dbReference type="ChEBI" id="CHEBI:58502"/>
        <dbReference type="ChEBI" id="CHEBI:60487"/>
        <dbReference type="EC" id="2.7.7.62"/>
    </reaction>
</comment>
<evidence type="ECO:0000256" key="6">
    <source>
        <dbReference type="ARBA" id="ARBA00005159"/>
    </source>
</evidence>
<evidence type="ECO:0000256" key="5">
    <source>
        <dbReference type="ARBA" id="ARBA00004692"/>
    </source>
</evidence>
<dbReference type="EC" id="2.7.1.156" evidence="8"/>